<keyword evidence="4" id="KW-1185">Reference proteome</keyword>
<evidence type="ECO:0000313" key="4">
    <source>
        <dbReference type="Proteomes" id="UP000663400"/>
    </source>
</evidence>
<gene>
    <name evidence="3" type="ORF">HIV01_006495</name>
</gene>
<dbReference type="SUPFAM" id="SSF55961">
    <property type="entry name" value="Bet v1-like"/>
    <property type="match status" value="1"/>
</dbReference>
<reference evidence="3 4" key="1">
    <citation type="submission" date="2021-02" db="EMBL/GenBank/DDBJ databases">
        <title>Lysobacter arenosi sp. nov., isolated from soil of gangwondo yeongwol, south Korea.</title>
        <authorList>
            <person name="Kim K.R."/>
            <person name="Kim K.H."/>
            <person name="Jeon C.O."/>
        </authorList>
    </citation>
    <scope>NUCLEOTIDE SEQUENCE [LARGE SCALE GENOMIC DNA]</scope>
    <source>
        <strain evidence="3 4">R7</strain>
    </source>
</reference>
<dbReference type="EMBL" id="CP071517">
    <property type="protein sequence ID" value="QSX76139.1"/>
    <property type="molecule type" value="Genomic_DNA"/>
</dbReference>
<organism evidence="3 4">
    <name type="scientific">Lysobacter arenosi</name>
    <dbReference type="NCBI Taxonomy" id="2795387"/>
    <lineage>
        <taxon>Bacteria</taxon>
        <taxon>Pseudomonadati</taxon>
        <taxon>Pseudomonadota</taxon>
        <taxon>Gammaproteobacteria</taxon>
        <taxon>Lysobacterales</taxon>
        <taxon>Lysobacteraceae</taxon>
        <taxon>Lysobacter</taxon>
    </lineage>
</organism>
<accession>A0ABX7RGR3</accession>
<dbReference type="CDD" id="cd08899">
    <property type="entry name" value="SRPBCC_CalC_Aha1-like_6"/>
    <property type="match status" value="1"/>
</dbReference>
<sequence>MPSSISNDDFGVATAADTVLIERTLPGPIERVWAYLTESDKRSTWLASGEMELHAGGRVDMEFRNSELTENDEAPPQKYAQYAGPSQMHGRIIACDPPRLLEYSWGEADSDSQVRFELTPRGKDVQLVVTHSRLATRDDMTSVAAGWHTHLGILADRLAGRTPPGFWATHTRVEAEYEKRIPRE</sequence>
<evidence type="ECO:0000259" key="2">
    <source>
        <dbReference type="Pfam" id="PF08327"/>
    </source>
</evidence>
<dbReference type="RefSeq" id="WP_200605552.1">
    <property type="nucleotide sequence ID" value="NZ_CP071517.1"/>
</dbReference>
<protein>
    <submittedName>
        <fullName evidence="3">SRPBCC family protein</fullName>
    </submittedName>
</protein>
<evidence type="ECO:0000256" key="1">
    <source>
        <dbReference type="ARBA" id="ARBA00006817"/>
    </source>
</evidence>
<dbReference type="InterPro" id="IPR023393">
    <property type="entry name" value="START-like_dom_sf"/>
</dbReference>
<dbReference type="Gene3D" id="3.30.530.20">
    <property type="match status" value="1"/>
</dbReference>
<feature type="domain" description="Activator of Hsp90 ATPase homologue 1/2-like C-terminal" evidence="2">
    <location>
        <begin position="28"/>
        <end position="158"/>
    </location>
</feature>
<name>A0ABX7RGR3_9GAMM</name>
<comment type="similarity">
    <text evidence="1">Belongs to the AHA1 family.</text>
</comment>
<dbReference type="InterPro" id="IPR013538">
    <property type="entry name" value="ASHA1/2-like_C"/>
</dbReference>
<proteinExistence type="inferred from homology"/>
<dbReference type="Proteomes" id="UP000663400">
    <property type="component" value="Chromosome"/>
</dbReference>
<evidence type="ECO:0000313" key="3">
    <source>
        <dbReference type="EMBL" id="QSX76139.1"/>
    </source>
</evidence>
<dbReference type="Pfam" id="PF08327">
    <property type="entry name" value="AHSA1"/>
    <property type="match status" value="1"/>
</dbReference>